<accession>A0ABQ9XYN2</accession>
<keyword evidence="2" id="KW-1185">Reference proteome</keyword>
<proteinExistence type="predicted"/>
<name>A0ABQ9XYN2_9EUKA</name>
<dbReference type="EMBL" id="JARBJD010000054">
    <property type="protein sequence ID" value="KAK2956569.1"/>
    <property type="molecule type" value="Genomic_DNA"/>
</dbReference>
<evidence type="ECO:0000313" key="1">
    <source>
        <dbReference type="EMBL" id="KAK2956569.1"/>
    </source>
</evidence>
<gene>
    <name evidence="1" type="ORF">BLNAU_8409</name>
</gene>
<reference evidence="1 2" key="1">
    <citation type="journal article" date="2022" name="bioRxiv">
        <title>Genomics of Preaxostyla Flagellates Illuminates Evolutionary Transitions and the Path Towards Mitochondrial Loss.</title>
        <authorList>
            <person name="Novak L.V.F."/>
            <person name="Treitli S.C."/>
            <person name="Pyrih J."/>
            <person name="Halakuc P."/>
            <person name="Pipaliya S.V."/>
            <person name="Vacek V."/>
            <person name="Brzon O."/>
            <person name="Soukal P."/>
            <person name="Eme L."/>
            <person name="Dacks J.B."/>
            <person name="Karnkowska A."/>
            <person name="Elias M."/>
            <person name="Hampl V."/>
        </authorList>
    </citation>
    <scope>NUCLEOTIDE SEQUENCE [LARGE SCALE GENOMIC DNA]</scope>
    <source>
        <strain evidence="1">NAU3</strain>
        <tissue evidence="1">Gut</tissue>
    </source>
</reference>
<comment type="caution">
    <text evidence="1">The sequence shown here is derived from an EMBL/GenBank/DDBJ whole genome shotgun (WGS) entry which is preliminary data.</text>
</comment>
<dbReference type="Proteomes" id="UP001281761">
    <property type="component" value="Unassembled WGS sequence"/>
</dbReference>
<organism evidence="1 2">
    <name type="scientific">Blattamonas nauphoetae</name>
    <dbReference type="NCBI Taxonomy" id="2049346"/>
    <lineage>
        <taxon>Eukaryota</taxon>
        <taxon>Metamonada</taxon>
        <taxon>Preaxostyla</taxon>
        <taxon>Oxymonadida</taxon>
        <taxon>Blattamonas</taxon>
    </lineage>
</organism>
<sequence length="125" mass="14281">MAVDRRRPSIPTVEGSFQATLSEQSSMAQEISERAVDGEGQFSTTLKWMADNCCRRCRAIDWNPDTASDDVPEMGMKVLSIRKRETQLSQRRVKVLSGLGWKMSTFTHLRNSHSRHNLFGRVYCD</sequence>
<evidence type="ECO:0000313" key="2">
    <source>
        <dbReference type="Proteomes" id="UP001281761"/>
    </source>
</evidence>
<protein>
    <submittedName>
        <fullName evidence="1">Uncharacterized protein</fullName>
    </submittedName>
</protein>